<proteinExistence type="inferred from homology"/>
<dbReference type="InterPro" id="IPR053408">
    <property type="entry name" value="MlaE_Permease"/>
</dbReference>
<keyword evidence="6" id="KW-0813">Transport</keyword>
<evidence type="ECO:0000256" key="5">
    <source>
        <dbReference type="ARBA" id="ARBA00020857"/>
    </source>
</evidence>
<dbReference type="GO" id="GO:0005548">
    <property type="term" value="F:phospholipid transporter activity"/>
    <property type="evidence" value="ECO:0007669"/>
    <property type="project" value="TreeGrafter"/>
</dbReference>
<evidence type="ECO:0000313" key="14">
    <source>
        <dbReference type="Proteomes" id="UP000462362"/>
    </source>
</evidence>
<protein>
    <recommendedName>
        <fullName evidence="5">Intermembrane phospholipid transport system permease protein MlaE</fullName>
    </recommendedName>
</protein>
<gene>
    <name evidence="13" type="primary">mlaE</name>
    <name evidence="13" type="ORF">GMD42_03230</name>
</gene>
<dbReference type="GO" id="GO:0043190">
    <property type="term" value="C:ATP-binding cassette (ABC) transporter complex"/>
    <property type="evidence" value="ECO:0007669"/>
    <property type="project" value="InterPro"/>
</dbReference>
<evidence type="ECO:0000256" key="3">
    <source>
        <dbReference type="ARBA" id="ARBA00007556"/>
    </source>
</evidence>
<dbReference type="RefSeq" id="WP_155165447.1">
    <property type="nucleotide sequence ID" value="NZ_DBGEHT010000060.1"/>
</dbReference>
<keyword evidence="8 12" id="KW-0997">Cell inner membrane</keyword>
<dbReference type="PANTHER" id="PTHR30188:SF4">
    <property type="entry name" value="PROTEIN TRIGALACTOSYLDIACYLGLYCEROL 1, CHLOROPLASTIC"/>
    <property type="match status" value="1"/>
</dbReference>
<dbReference type="AlphaFoldDB" id="A0A6I3S0M3"/>
<evidence type="ECO:0000256" key="2">
    <source>
        <dbReference type="ARBA" id="ARBA00004429"/>
    </source>
</evidence>
<keyword evidence="7" id="KW-1003">Cell membrane</keyword>
<evidence type="ECO:0000256" key="11">
    <source>
        <dbReference type="ARBA" id="ARBA00023136"/>
    </source>
</evidence>
<comment type="similarity">
    <text evidence="3 12">Belongs to the MlaE permease family.</text>
</comment>
<name>A0A6I3S0M3_9BURK</name>
<keyword evidence="10 12" id="KW-1133">Transmembrane helix</keyword>
<keyword evidence="9 12" id="KW-0812">Transmembrane</keyword>
<evidence type="ECO:0000256" key="1">
    <source>
        <dbReference type="ARBA" id="ARBA00002460"/>
    </source>
</evidence>
<feature type="transmembrane region" description="Helical" evidence="12">
    <location>
        <begin position="241"/>
        <end position="260"/>
    </location>
</feature>
<comment type="subunit">
    <text evidence="4">The complex is composed of two ATP-binding proteins (MlaF), two transmembrane proteins (MlaE), two cytoplasmic solute-binding proteins (MlaB) and six periplasmic solute-binding proteins (MlaD).</text>
</comment>
<comment type="function">
    <text evidence="1">Part of the ABC transporter complex MlaFEDB, which is involved in a phospholipid transport pathway that maintains lipid asymmetry in the outer membrane by retrograde trafficking of phospholipids from the outer membrane to the inner membrane. Probably responsible for the translocation of the substrate across the membrane.</text>
</comment>
<keyword evidence="11 12" id="KW-0472">Membrane</keyword>
<accession>A0A6I3S0M3</accession>
<feature type="transmembrane region" description="Helical" evidence="12">
    <location>
        <begin position="150"/>
        <end position="181"/>
    </location>
</feature>
<evidence type="ECO:0000256" key="9">
    <source>
        <dbReference type="ARBA" id="ARBA00022692"/>
    </source>
</evidence>
<dbReference type="EMBL" id="WNCL01000006">
    <property type="protein sequence ID" value="MTU42649.1"/>
    <property type="molecule type" value="Genomic_DNA"/>
</dbReference>
<reference evidence="13 14" key="1">
    <citation type="journal article" date="2019" name="Nat. Med.">
        <title>A library of human gut bacterial isolates paired with longitudinal multiomics data enables mechanistic microbiome research.</title>
        <authorList>
            <person name="Poyet M."/>
            <person name="Groussin M."/>
            <person name="Gibbons S.M."/>
            <person name="Avila-Pacheco J."/>
            <person name="Jiang X."/>
            <person name="Kearney S.M."/>
            <person name="Perrotta A.R."/>
            <person name="Berdy B."/>
            <person name="Zhao S."/>
            <person name="Lieberman T.D."/>
            <person name="Swanson P.K."/>
            <person name="Smith M."/>
            <person name="Roesemann S."/>
            <person name="Alexander J.E."/>
            <person name="Rich S.A."/>
            <person name="Livny J."/>
            <person name="Vlamakis H."/>
            <person name="Clish C."/>
            <person name="Bullock K."/>
            <person name="Deik A."/>
            <person name="Scott J."/>
            <person name="Pierce K.A."/>
            <person name="Xavier R.J."/>
            <person name="Alm E.J."/>
        </authorList>
    </citation>
    <scope>NUCLEOTIDE SEQUENCE [LARGE SCALE GENOMIC DNA]</scope>
    <source>
        <strain evidence="13 14">BIOML-A2</strain>
    </source>
</reference>
<dbReference type="NCBIfam" id="TIGR00056">
    <property type="entry name" value="MlaE family lipid ABC transporter permease subunit"/>
    <property type="match status" value="1"/>
</dbReference>
<evidence type="ECO:0000313" key="13">
    <source>
        <dbReference type="EMBL" id="MTU42649.1"/>
    </source>
</evidence>
<dbReference type="Pfam" id="PF02405">
    <property type="entry name" value="MlaE"/>
    <property type="match status" value="1"/>
</dbReference>
<comment type="caution">
    <text evidence="13">The sequence shown here is derived from an EMBL/GenBank/DDBJ whole genome shotgun (WGS) entry which is preliminary data.</text>
</comment>
<organism evidence="13 14">
    <name type="scientific">Parasutterella excrementihominis</name>
    <dbReference type="NCBI Taxonomy" id="487175"/>
    <lineage>
        <taxon>Bacteria</taxon>
        <taxon>Pseudomonadati</taxon>
        <taxon>Pseudomonadota</taxon>
        <taxon>Betaproteobacteria</taxon>
        <taxon>Burkholderiales</taxon>
        <taxon>Sutterellaceae</taxon>
        <taxon>Parasutterella</taxon>
    </lineage>
</organism>
<dbReference type="NCBIfam" id="NF033619">
    <property type="entry name" value="perm_MlaE_1"/>
    <property type="match status" value="1"/>
</dbReference>
<evidence type="ECO:0000256" key="7">
    <source>
        <dbReference type="ARBA" id="ARBA00022475"/>
    </source>
</evidence>
<sequence>MMGIFNWISSVGAWALSGVRTLGNFSRFLFRLVVNLGPSFTSFQDTLKQLYFVGNYSLVIILVSGLFVGFVLGLQGDYVLSSYGSEQALGVLVALSLLRELGPVVTALLFAGRAGTSLTAEIGLMNAGEQLSALEMMGVDPIRRILGPRFLACVISMPLLAIMFSAVGIIGSWVVAVPLIGLDSGAFWAQMQAGVEVGPDIGNGIIKTFVFGVAVGAIALYEGYTARATPEGVSSATTRTVVVSSLVVLGLDFILTAFMFTHG</sequence>
<dbReference type="Proteomes" id="UP000462362">
    <property type="component" value="Unassembled WGS sequence"/>
</dbReference>
<evidence type="ECO:0000256" key="4">
    <source>
        <dbReference type="ARBA" id="ARBA00011380"/>
    </source>
</evidence>
<dbReference type="PANTHER" id="PTHR30188">
    <property type="entry name" value="ABC TRANSPORTER PERMEASE PROTEIN-RELATED"/>
    <property type="match status" value="1"/>
</dbReference>
<evidence type="ECO:0000256" key="6">
    <source>
        <dbReference type="ARBA" id="ARBA00022448"/>
    </source>
</evidence>
<evidence type="ECO:0000256" key="10">
    <source>
        <dbReference type="ARBA" id="ARBA00022989"/>
    </source>
</evidence>
<evidence type="ECO:0000256" key="12">
    <source>
        <dbReference type="RuleBase" id="RU362044"/>
    </source>
</evidence>
<dbReference type="InterPro" id="IPR030802">
    <property type="entry name" value="Permease_MalE"/>
</dbReference>
<comment type="subcellular location">
    <subcellularLocation>
        <location evidence="2 12">Cell inner membrane</location>
        <topology evidence="2 12">Multi-pass membrane protein</topology>
    </subcellularLocation>
</comment>
<feature type="transmembrane region" description="Helical" evidence="12">
    <location>
        <begin position="201"/>
        <end position="221"/>
    </location>
</feature>
<feature type="transmembrane region" description="Helical" evidence="12">
    <location>
        <begin position="88"/>
        <end position="111"/>
    </location>
</feature>
<feature type="transmembrane region" description="Helical" evidence="12">
    <location>
        <begin position="50"/>
        <end position="76"/>
    </location>
</feature>
<dbReference type="InterPro" id="IPR003453">
    <property type="entry name" value="ABC_MlaE_roteobac"/>
</dbReference>
<evidence type="ECO:0000256" key="8">
    <source>
        <dbReference type="ARBA" id="ARBA00022519"/>
    </source>
</evidence>